<organism evidence="2 3">
    <name type="scientific">Pseudahrensia aquimaris</name>
    <dbReference type="NCBI Taxonomy" id="744461"/>
    <lineage>
        <taxon>Bacteria</taxon>
        <taxon>Pseudomonadati</taxon>
        <taxon>Pseudomonadota</taxon>
        <taxon>Alphaproteobacteria</taxon>
        <taxon>Hyphomicrobiales</taxon>
        <taxon>Ahrensiaceae</taxon>
        <taxon>Pseudahrensia</taxon>
    </lineage>
</organism>
<evidence type="ECO:0000313" key="3">
    <source>
        <dbReference type="Proteomes" id="UP001597101"/>
    </source>
</evidence>
<evidence type="ECO:0000256" key="1">
    <source>
        <dbReference type="SAM" id="Phobius"/>
    </source>
</evidence>
<accession>A0ABW3FF52</accession>
<proteinExistence type="predicted"/>
<dbReference type="PANTHER" id="PTHR38442">
    <property type="entry name" value="INNER MEMBRANE PROTEIN-RELATED"/>
    <property type="match status" value="1"/>
</dbReference>
<keyword evidence="1" id="KW-0812">Transmembrane</keyword>
<dbReference type="RefSeq" id="WP_377212983.1">
    <property type="nucleotide sequence ID" value="NZ_JBHTJV010000010.1"/>
</dbReference>
<keyword evidence="1" id="KW-1133">Transmembrane helix</keyword>
<comment type="caution">
    <text evidence="2">The sequence shown here is derived from an EMBL/GenBank/DDBJ whole genome shotgun (WGS) entry which is preliminary data.</text>
</comment>
<sequence>MELGPDEQAKLAQLKRVKRLATGVLIACFVLFVAARASSAAFPQWAPTLGFIAAFAEAATIGGLADWYAVVVLFKHPAGLKIPHTAIIPANQQRIADNLGQFLERNFLSQGVVREKLQQMDFAAHIVTWLGDREKSQELSNFVVRLVPDILAAIEESGFKTFGAKHIGKQLLKTDIAPVATKLIDSFVKDGRYQILLDEIIDALDDVMHDEATLKSIQKRVAEELPTLLYVFQADSLIIKRIVSASGGLLKDVKEDPNHPLREEFQELFENYVERMKSSRRFGRRVERLKADLLGNPEIASLADGVWSDLGAYIAKDAQRQNPALAQQLTGMLVGLARQLEKDEKLRTTINEGMVSALDSLVADQKSNVSAFVSDQVRSWDFRHLVTIIEANVGRDLQYIRFNGMIIGGIAGLILHALDISILL</sequence>
<feature type="transmembrane region" description="Helical" evidence="1">
    <location>
        <begin position="402"/>
        <end position="423"/>
    </location>
</feature>
<reference evidence="3" key="1">
    <citation type="journal article" date="2019" name="Int. J. Syst. Evol. Microbiol.">
        <title>The Global Catalogue of Microorganisms (GCM) 10K type strain sequencing project: providing services to taxonomists for standard genome sequencing and annotation.</title>
        <authorList>
            <consortium name="The Broad Institute Genomics Platform"/>
            <consortium name="The Broad Institute Genome Sequencing Center for Infectious Disease"/>
            <person name="Wu L."/>
            <person name="Ma J."/>
        </authorList>
    </citation>
    <scope>NUCLEOTIDE SEQUENCE [LARGE SCALE GENOMIC DNA]</scope>
    <source>
        <strain evidence="3">CCUG 60023</strain>
    </source>
</reference>
<name>A0ABW3FF52_9HYPH</name>
<keyword evidence="3" id="KW-1185">Reference proteome</keyword>
<keyword evidence="1" id="KW-0472">Membrane</keyword>
<feature type="transmembrane region" description="Helical" evidence="1">
    <location>
        <begin position="20"/>
        <end position="42"/>
    </location>
</feature>
<feature type="transmembrane region" description="Helical" evidence="1">
    <location>
        <begin position="48"/>
        <end position="74"/>
    </location>
</feature>
<gene>
    <name evidence="2" type="ORF">ACFQ14_11945</name>
</gene>
<protein>
    <submittedName>
        <fullName evidence="2">DUF445 domain-containing protein</fullName>
    </submittedName>
</protein>
<dbReference type="Proteomes" id="UP001597101">
    <property type="component" value="Unassembled WGS sequence"/>
</dbReference>
<dbReference type="PANTHER" id="PTHR38442:SF1">
    <property type="entry name" value="INNER MEMBRANE PROTEIN"/>
    <property type="match status" value="1"/>
</dbReference>
<evidence type="ECO:0000313" key="2">
    <source>
        <dbReference type="EMBL" id="MFD0917121.1"/>
    </source>
</evidence>
<dbReference type="EMBL" id="JBHTJV010000010">
    <property type="protein sequence ID" value="MFD0917121.1"/>
    <property type="molecule type" value="Genomic_DNA"/>
</dbReference>
<dbReference type="Pfam" id="PF04286">
    <property type="entry name" value="DUF445"/>
    <property type="match status" value="1"/>
</dbReference>
<dbReference type="InterPro" id="IPR007383">
    <property type="entry name" value="DUF445"/>
</dbReference>